<dbReference type="HAMAP" id="MF_00649">
    <property type="entry name" value="DNA_gyrase_inhibitor_YacG"/>
    <property type="match status" value="1"/>
</dbReference>
<dbReference type="RefSeq" id="WP_058484112.1">
    <property type="nucleotide sequence ID" value="NZ_CAAAII010000010.1"/>
</dbReference>
<proteinExistence type="inferred from homology"/>
<feature type="binding site" evidence="3">
    <location>
        <position position="12"/>
    </location>
    <ligand>
        <name>Zn(2+)</name>
        <dbReference type="ChEBI" id="CHEBI:29105"/>
    </ligand>
</feature>
<protein>
    <recommendedName>
        <fullName evidence="3">DNA gyrase inhibitor YacG</fullName>
    </recommendedName>
</protein>
<keyword evidence="1 3" id="KW-0479">Metal-binding</keyword>
<evidence type="ECO:0000256" key="1">
    <source>
        <dbReference type="ARBA" id="ARBA00022723"/>
    </source>
</evidence>
<feature type="binding site" evidence="3">
    <location>
        <position position="32"/>
    </location>
    <ligand>
        <name>Zn(2+)</name>
        <dbReference type="ChEBI" id="CHEBI:29105"/>
    </ligand>
</feature>
<dbReference type="PANTHER" id="PTHR36150:SF1">
    <property type="entry name" value="DNA GYRASE INHIBITOR YACG"/>
    <property type="match status" value="1"/>
</dbReference>
<comment type="function">
    <text evidence="3">Inhibits all the catalytic activities of DNA gyrase by preventing its interaction with DNA. Acts by binding directly to the C-terminal domain of GyrB, which probably disrupts DNA binding by the gyrase.</text>
</comment>
<organism evidence="5 6">
    <name type="scientific">Legionella spiritensis</name>
    <dbReference type="NCBI Taxonomy" id="452"/>
    <lineage>
        <taxon>Bacteria</taxon>
        <taxon>Pseudomonadati</taxon>
        <taxon>Pseudomonadota</taxon>
        <taxon>Gammaproteobacteria</taxon>
        <taxon>Legionellales</taxon>
        <taxon>Legionellaceae</taxon>
        <taxon>Legionella</taxon>
    </lineage>
</organism>
<dbReference type="Proteomes" id="UP000054877">
    <property type="component" value="Unassembled WGS sequence"/>
</dbReference>
<dbReference type="STRING" id="452.Lspi_2195"/>
<dbReference type="PANTHER" id="PTHR36150">
    <property type="entry name" value="DNA GYRASE INHIBITOR YACG"/>
    <property type="match status" value="1"/>
</dbReference>
<feature type="binding site" evidence="3">
    <location>
        <position position="28"/>
    </location>
    <ligand>
        <name>Zn(2+)</name>
        <dbReference type="ChEBI" id="CHEBI:29105"/>
    </ligand>
</feature>
<comment type="caution">
    <text evidence="5">The sequence shown here is derived from an EMBL/GenBank/DDBJ whole genome shotgun (WGS) entry which is preliminary data.</text>
</comment>
<sequence>MSNQSKIKCPICDKQNTWHPDNAFRPFCSDRCKLIDLGEWASETRRISGETVDPLQGDHASDETFADSMA</sequence>
<dbReference type="Pfam" id="PF03884">
    <property type="entry name" value="YacG"/>
    <property type="match status" value="1"/>
</dbReference>
<dbReference type="GO" id="GO:0008657">
    <property type="term" value="F:DNA topoisomerase type II (double strand cut, ATP-hydrolyzing) inhibitor activity"/>
    <property type="evidence" value="ECO:0007669"/>
    <property type="project" value="UniProtKB-UniRule"/>
</dbReference>
<accession>A0A0W0YXF4</accession>
<dbReference type="PATRIC" id="fig|452.5.peg.2419"/>
<dbReference type="GO" id="GO:0006355">
    <property type="term" value="P:regulation of DNA-templated transcription"/>
    <property type="evidence" value="ECO:0007669"/>
    <property type="project" value="InterPro"/>
</dbReference>
<evidence type="ECO:0000256" key="2">
    <source>
        <dbReference type="ARBA" id="ARBA00022833"/>
    </source>
</evidence>
<gene>
    <name evidence="3 5" type="primary">yacG</name>
    <name evidence="5" type="ORF">Lspi_2195</name>
</gene>
<comment type="similarity">
    <text evidence="3">Belongs to the DNA gyrase inhibitor YacG family.</text>
</comment>
<evidence type="ECO:0000313" key="5">
    <source>
        <dbReference type="EMBL" id="KTD61565.1"/>
    </source>
</evidence>
<reference evidence="5 6" key="1">
    <citation type="submission" date="2015-11" db="EMBL/GenBank/DDBJ databases">
        <title>Genomic analysis of 38 Legionella species identifies large and diverse effector repertoires.</title>
        <authorList>
            <person name="Burstein D."/>
            <person name="Amaro F."/>
            <person name="Zusman T."/>
            <person name="Lifshitz Z."/>
            <person name="Cohen O."/>
            <person name="Gilbert J.A."/>
            <person name="Pupko T."/>
            <person name="Shuman H.A."/>
            <person name="Segal G."/>
        </authorList>
    </citation>
    <scope>NUCLEOTIDE SEQUENCE [LARGE SCALE GENOMIC DNA]</scope>
    <source>
        <strain evidence="5 6">Mt.St.Helens-9</strain>
    </source>
</reference>
<dbReference type="GO" id="GO:0008270">
    <property type="term" value="F:zinc ion binding"/>
    <property type="evidence" value="ECO:0007669"/>
    <property type="project" value="UniProtKB-UniRule"/>
</dbReference>
<name>A0A0W0YXF4_LEGSP</name>
<dbReference type="SUPFAM" id="SSF57716">
    <property type="entry name" value="Glucocorticoid receptor-like (DNA-binding domain)"/>
    <property type="match status" value="1"/>
</dbReference>
<feature type="binding site" evidence="3">
    <location>
        <position position="9"/>
    </location>
    <ligand>
        <name>Zn(2+)</name>
        <dbReference type="ChEBI" id="CHEBI:29105"/>
    </ligand>
</feature>
<dbReference type="NCBIfam" id="NF001638">
    <property type="entry name" value="PRK00418.1"/>
    <property type="match status" value="1"/>
</dbReference>
<dbReference type="EMBL" id="LNYX01000031">
    <property type="protein sequence ID" value="KTD61565.1"/>
    <property type="molecule type" value="Genomic_DNA"/>
</dbReference>
<comment type="cofactor">
    <cofactor evidence="3">
        <name>Zn(2+)</name>
        <dbReference type="ChEBI" id="CHEBI:29105"/>
    </cofactor>
    <text evidence="3">Binds 1 zinc ion.</text>
</comment>
<dbReference type="OrthoDB" id="9809663at2"/>
<evidence type="ECO:0000256" key="3">
    <source>
        <dbReference type="HAMAP-Rule" id="MF_00649"/>
    </source>
</evidence>
<evidence type="ECO:0000256" key="4">
    <source>
        <dbReference type="SAM" id="MobiDB-lite"/>
    </source>
</evidence>
<comment type="subunit">
    <text evidence="3">Interacts with GyrB.</text>
</comment>
<keyword evidence="2 3" id="KW-0862">Zinc</keyword>
<keyword evidence="6" id="KW-1185">Reference proteome</keyword>
<feature type="region of interest" description="Disordered" evidence="4">
    <location>
        <begin position="48"/>
        <end position="70"/>
    </location>
</feature>
<dbReference type="AlphaFoldDB" id="A0A0W0YXF4"/>
<dbReference type="InterPro" id="IPR005584">
    <property type="entry name" value="DNA_gyrase_inhibitor_YacG"/>
</dbReference>
<evidence type="ECO:0000313" key="6">
    <source>
        <dbReference type="Proteomes" id="UP000054877"/>
    </source>
</evidence>
<dbReference type="InterPro" id="IPR013088">
    <property type="entry name" value="Znf_NHR/GATA"/>
</dbReference>
<dbReference type="Gene3D" id="3.30.50.10">
    <property type="entry name" value="Erythroid Transcription Factor GATA-1, subunit A"/>
    <property type="match status" value="1"/>
</dbReference>